<dbReference type="AlphaFoldDB" id="A0AAV4MSV8"/>
<evidence type="ECO:0000313" key="2">
    <source>
        <dbReference type="Proteomes" id="UP001054945"/>
    </source>
</evidence>
<protein>
    <submittedName>
        <fullName evidence="1">Uncharacterized protein</fullName>
    </submittedName>
</protein>
<proteinExistence type="predicted"/>
<gene>
    <name evidence="1" type="ORF">CEXT_208031</name>
</gene>
<name>A0AAV4MSV8_CAEEX</name>
<dbReference type="EMBL" id="BPLR01020009">
    <property type="protein sequence ID" value="GIX73949.1"/>
    <property type="molecule type" value="Genomic_DNA"/>
</dbReference>
<evidence type="ECO:0000313" key="1">
    <source>
        <dbReference type="EMBL" id="GIX73949.1"/>
    </source>
</evidence>
<reference evidence="1 2" key="1">
    <citation type="submission" date="2021-06" db="EMBL/GenBank/DDBJ databases">
        <title>Caerostris extrusa draft genome.</title>
        <authorList>
            <person name="Kono N."/>
            <person name="Arakawa K."/>
        </authorList>
    </citation>
    <scope>NUCLEOTIDE SEQUENCE [LARGE SCALE GENOMIC DNA]</scope>
</reference>
<dbReference type="Proteomes" id="UP001054945">
    <property type="component" value="Unassembled WGS sequence"/>
</dbReference>
<keyword evidence="2" id="KW-1185">Reference proteome</keyword>
<accession>A0AAV4MSV8</accession>
<comment type="caution">
    <text evidence="1">The sequence shown here is derived from an EMBL/GenBank/DDBJ whole genome shotgun (WGS) entry which is preliminary data.</text>
</comment>
<sequence length="211" mass="23771">MPPSRREHGWISISSLLRGQTCGNSLPLFLGGGISPPSPVFLLSLQSWNREGTQLISDPIIIVWPDLWEDSLPLFLGGGISPPSLSPCFPFIAELEIWVILPPLGTLTFGVWVDRGFCAWSVYCEINHVTQTTIPTETLRNTFFHQTNFQLQNEPHFSEEARQTLWKRNPTKTGHPSICLEIDARLHIINEVLTCSLLFCLTMPPSRREHG</sequence>
<organism evidence="1 2">
    <name type="scientific">Caerostris extrusa</name>
    <name type="common">Bark spider</name>
    <name type="synonym">Caerostris bankana</name>
    <dbReference type="NCBI Taxonomy" id="172846"/>
    <lineage>
        <taxon>Eukaryota</taxon>
        <taxon>Metazoa</taxon>
        <taxon>Ecdysozoa</taxon>
        <taxon>Arthropoda</taxon>
        <taxon>Chelicerata</taxon>
        <taxon>Arachnida</taxon>
        <taxon>Araneae</taxon>
        <taxon>Araneomorphae</taxon>
        <taxon>Entelegynae</taxon>
        <taxon>Araneoidea</taxon>
        <taxon>Araneidae</taxon>
        <taxon>Caerostris</taxon>
    </lineage>
</organism>